<dbReference type="SUPFAM" id="SSF46548">
    <property type="entry name" value="alpha-helical ferredoxin"/>
    <property type="match status" value="1"/>
</dbReference>
<protein>
    <submittedName>
        <fullName evidence="9">Anaerobic glycerol-3-phosphate dehydrogenase subunit C</fullName>
    </submittedName>
</protein>
<dbReference type="InterPro" id="IPR017900">
    <property type="entry name" value="4Fe4S_Fe_S_CS"/>
</dbReference>
<evidence type="ECO:0000256" key="5">
    <source>
        <dbReference type="ARBA" id="ARBA00023002"/>
    </source>
</evidence>
<dbReference type="GO" id="GO:0008720">
    <property type="term" value="F:D-lactate dehydrogenase (NAD+) activity"/>
    <property type="evidence" value="ECO:0007669"/>
    <property type="project" value="TreeGrafter"/>
</dbReference>
<proteinExistence type="predicted"/>
<feature type="domain" description="FAD-binding PCMH-type" evidence="8">
    <location>
        <begin position="37"/>
        <end position="266"/>
    </location>
</feature>
<dbReference type="InterPro" id="IPR006094">
    <property type="entry name" value="Oxid_FAD_bind_N"/>
</dbReference>
<dbReference type="PANTHER" id="PTHR11748:SF119">
    <property type="entry name" value="D-2-HYDROXYGLUTARATE DEHYDROGENASE"/>
    <property type="match status" value="1"/>
</dbReference>
<keyword evidence="4" id="KW-0274">FAD</keyword>
<evidence type="ECO:0000256" key="7">
    <source>
        <dbReference type="ARBA" id="ARBA00023014"/>
    </source>
</evidence>
<dbReference type="Pfam" id="PF01565">
    <property type="entry name" value="FAD_binding_4"/>
    <property type="match status" value="1"/>
</dbReference>
<evidence type="ECO:0000259" key="8">
    <source>
        <dbReference type="PROSITE" id="PS51387"/>
    </source>
</evidence>
<dbReference type="InterPro" id="IPR016164">
    <property type="entry name" value="FAD-linked_Oxase-like_C"/>
</dbReference>
<dbReference type="EMBL" id="CP036339">
    <property type="protein sequence ID" value="QDT72876.1"/>
    <property type="molecule type" value="Genomic_DNA"/>
</dbReference>
<dbReference type="Pfam" id="PF02754">
    <property type="entry name" value="CCG"/>
    <property type="match status" value="1"/>
</dbReference>
<dbReference type="InterPro" id="IPR017896">
    <property type="entry name" value="4Fe4S_Fe-S-bd"/>
</dbReference>
<keyword evidence="5" id="KW-0560">Oxidoreductase</keyword>
<dbReference type="SUPFAM" id="SSF56176">
    <property type="entry name" value="FAD-binding/transporter-associated domain-like"/>
    <property type="match status" value="1"/>
</dbReference>
<dbReference type="SUPFAM" id="SSF55103">
    <property type="entry name" value="FAD-linked oxidases, C-terminal domain"/>
    <property type="match status" value="1"/>
</dbReference>
<evidence type="ECO:0000313" key="9">
    <source>
        <dbReference type="EMBL" id="QDT72876.1"/>
    </source>
</evidence>
<dbReference type="Pfam" id="PF02913">
    <property type="entry name" value="FAD-oxidase_C"/>
    <property type="match status" value="1"/>
</dbReference>
<dbReference type="PANTHER" id="PTHR11748">
    <property type="entry name" value="D-LACTATE DEHYDROGENASE"/>
    <property type="match status" value="1"/>
</dbReference>
<accession>A0A517TWW9</accession>
<evidence type="ECO:0000256" key="3">
    <source>
        <dbReference type="ARBA" id="ARBA00022723"/>
    </source>
</evidence>
<reference evidence="9 10" key="1">
    <citation type="submission" date="2019-02" db="EMBL/GenBank/DDBJ databases">
        <title>Deep-cultivation of Planctomycetes and their phenomic and genomic characterization uncovers novel biology.</title>
        <authorList>
            <person name="Wiegand S."/>
            <person name="Jogler M."/>
            <person name="Boedeker C."/>
            <person name="Pinto D."/>
            <person name="Vollmers J."/>
            <person name="Rivas-Marin E."/>
            <person name="Kohn T."/>
            <person name="Peeters S.H."/>
            <person name="Heuer A."/>
            <person name="Rast P."/>
            <person name="Oberbeckmann S."/>
            <person name="Bunk B."/>
            <person name="Jeske O."/>
            <person name="Meyerdierks A."/>
            <person name="Storesund J.E."/>
            <person name="Kallscheuer N."/>
            <person name="Luecker S."/>
            <person name="Lage O.M."/>
            <person name="Pohl T."/>
            <person name="Merkel B.J."/>
            <person name="Hornburger P."/>
            <person name="Mueller R.-W."/>
            <person name="Bruemmer F."/>
            <person name="Labrenz M."/>
            <person name="Spormann A.M."/>
            <person name="Op den Camp H."/>
            <person name="Overmann J."/>
            <person name="Amann R."/>
            <person name="Jetten M.S.M."/>
            <person name="Mascher T."/>
            <person name="Medema M.H."/>
            <person name="Devos D.P."/>
            <person name="Kaster A.-K."/>
            <person name="Ovreas L."/>
            <person name="Rohde M."/>
            <person name="Galperin M.Y."/>
            <person name="Jogler C."/>
        </authorList>
    </citation>
    <scope>NUCLEOTIDE SEQUENCE [LARGE SCALE GENOMIC DNA]</scope>
    <source>
        <strain evidence="9 10">I41</strain>
    </source>
</reference>
<dbReference type="GO" id="GO:0046872">
    <property type="term" value="F:metal ion binding"/>
    <property type="evidence" value="ECO:0007669"/>
    <property type="project" value="UniProtKB-KW"/>
</dbReference>
<dbReference type="GO" id="GO:1903457">
    <property type="term" value="P:lactate catabolic process"/>
    <property type="evidence" value="ECO:0007669"/>
    <property type="project" value="TreeGrafter"/>
</dbReference>
<gene>
    <name evidence="9" type="primary">glpC</name>
    <name evidence="9" type="ORF">I41_20610</name>
</gene>
<keyword evidence="6" id="KW-0408">Iron</keyword>
<dbReference type="RefSeq" id="WP_145432398.1">
    <property type="nucleotide sequence ID" value="NZ_CP036339.1"/>
</dbReference>
<evidence type="ECO:0000256" key="4">
    <source>
        <dbReference type="ARBA" id="ARBA00022827"/>
    </source>
</evidence>
<name>A0A517TWW9_9BACT</name>
<dbReference type="InterPro" id="IPR016171">
    <property type="entry name" value="Vanillyl_alc_oxidase_C-sub2"/>
</dbReference>
<evidence type="ECO:0000313" key="10">
    <source>
        <dbReference type="Proteomes" id="UP000317909"/>
    </source>
</evidence>
<dbReference type="InterPro" id="IPR016166">
    <property type="entry name" value="FAD-bd_PCMH"/>
</dbReference>
<keyword evidence="10" id="KW-1185">Reference proteome</keyword>
<dbReference type="PROSITE" id="PS00198">
    <property type="entry name" value="4FE4S_FER_1"/>
    <property type="match status" value="1"/>
</dbReference>
<dbReference type="InterPro" id="IPR016169">
    <property type="entry name" value="FAD-bd_PCMH_sub2"/>
</dbReference>
<evidence type="ECO:0000256" key="6">
    <source>
        <dbReference type="ARBA" id="ARBA00023004"/>
    </source>
</evidence>
<dbReference type="InterPro" id="IPR004113">
    <property type="entry name" value="FAD-bd_oxidored_4_C"/>
</dbReference>
<dbReference type="GO" id="GO:0004458">
    <property type="term" value="F:D-lactate dehydrogenase (cytochrome) activity"/>
    <property type="evidence" value="ECO:0007669"/>
    <property type="project" value="TreeGrafter"/>
</dbReference>
<organism evidence="9 10">
    <name type="scientific">Lacipirellula limnantheis</name>
    <dbReference type="NCBI Taxonomy" id="2528024"/>
    <lineage>
        <taxon>Bacteria</taxon>
        <taxon>Pseudomonadati</taxon>
        <taxon>Planctomycetota</taxon>
        <taxon>Planctomycetia</taxon>
        <taxon>Pirellulales</taxon>
        <taxon>Lacipirellulaceae</taxon>
        <taxon>Lacipirellula</taxon>
    </lineage>
</organism>
<dbReference type="InterPro" id="IPR004017">
    <property type="entry name" value="Cys_rich_dom"/>
</dbReference>
<evidence type="ECO:0000256" key="2">
    <source>
        <dbReference type="ARBA" id="ARBA00022630"/>
    </source>
</evidence>
<evidence type="ECO:0000256" key="1">
    <source>
        <dbReference type="ARBA" id="ARBA00001974"/>
    </source>
</evidence>
<dbReference type="InterPro" id="IPR036318">
    <property type="entry name" value="FAD-bd_PCMH-like_sf"/>
</dbReference>
<comment type="cofactor">
    <cofactor evidence="1">
        <name>FAD</name>
        <dbReference type="ChEBI" id="CHEBI:57692"/>
    </cofactor>
</comment>
<dbReference type="Gene3D" id="3.30.70.2740">
    <property type="match status" value="1"/>
</dbReference>
<dbReference type="GO" id="GO:0051536">
    <property type="term" value="F:iron-sulfur cluster binding"/>
    <property type="evidence" value="ECO:0007669"/>
    <property type="project" value="UniProtKB-KW"/>
</dbReference>
<dbReference type="PROSITE" id="PS51387">
    <property type="entry name" value="FAD_PCMH"/>
    <property type="match status" value="1"/>
</dbReference>
<dbReference type="Proteomes" id="UP000317909">
    <property type="component" value="Chromosome"/>
</dbReference>
<dbReference type="AlphaFoldDB" id="A0A517TWW9"/>
<dbReference type="Gene3D" id="3.30.465.10">
    <property type="match status" value="1"/>
</dbReference>
<dbReference type="OrthoDB" id="9767256at2"/>
<keyword evidence="2" id="KW-0285">Flavoprotein</keyword>
<dbReference type="Pfam" id="PF13183">
    <property type="entry name" value="Fer4_8"/>
    <property type="match status" value="1"/>
</dbReference>
<keyword evidence="3" id="KW-0479">Metal-binding</keyword>
<dbReference type="KEGG" id="llh:I41_20610"/>
<sequence length="999" mass="109544">MDAEQIRIRDDLRGQLDGDVHCDDLFVQMYASDASIFEIPPLGVALPRHRDDVAAIVRYAAERGIPLYPRGAGTGLAGDSLGRGIVVDFSKHMRRIVAVGDDYAVVQPGVVLAQLNERLARSGRIFGPDPAGIEVTTMGSVVALDASGSRWPVYGSTRSHVRDLEVVLADGQIARLARHVPDANADRRDQPGEALAAGVADILTRHEHAIAERRVRSLVDRSGYHLHNLRGSAAPGEGPIDLAALLVGSEGTLALTTEIAVATAPIPAHTGSMVLFFTSLSAAAQAAAELSMHMLRACDLMDRRHLSLAREMDPRYEFLIPAEAEAVLLIECGGDSDDEVRQHLRELEHLLVDQRRLASSSHLALDPYDSQMLWQLARRYVPTLYRLRGSSRPVPFVEDIAVPPAALPNFLQRALETLRKHQVTASIFGHAAHGQLHIRPFIDLTDPEDVAKLRELAEELYGFTWEVGGTISGEHAEGYSRTPYAAGQHGPLMAAFREMKELFDPRGILNPGKKIPAEGVPAEAPLRRVNYPLLERIEVDDSPPATATPRSALSVIQLQLDWRPDEMTYAARMCNGCGACRTQSEGSRMCPTFRPAPREEASPRAKANLARGILTGSLPAGIVLDDALKEVCDLCVHCHMCRLECPANVDVPKMMAEAKGAYVATNGLRLHDWFVTNIDVLCGYASRFPNLANWAIRSRVARWVIERTLGIAQGRKLPRFQRGPFLESATQERYAKPNRVPGDKVLLFVDTFANFCDQQLVKALVAVLEHNNVSIYIPDRQYEAGMPMISQGALGPARLLAERNVALLSEAVRQGYTIVSTEPSAILALTHEYAHLLGDDSDVRLVAENAMEATQYLWRLHQKGRLRLDFQPLPMSVGYHTPCHVKALEVGAPSVNLLGLIPQLDVRLIEKGCSGAAGLFGFQKQNYRTSLRIGLPLINELRSGGYRIGVTECSTCRVQMEQGAPMATLHPVKVVALAYGLMPELEKLIDSPAQELVVR</sequence>
<dbReference type="GO" id="GO:0071949">
    <property type="term" value="F:FAD binding"/>
    <property type="evidence" value="ECO:0007669"/>
    <property type="project" value="InterPro"/>
</dbReference>
<keyword evidence="7" id="KW-0411">Iron-sulfur</keyword>
<dbReference type="Gene3D" id="1.10.45.10">
    <property type="entry name" value="Vanillyl-alcohol Oxidase, Chain A, domain 4"/>
    <property type="match status" value="1"/>
</dbReference>